<proteinExistence type="evidence at transcript level"/>
<protein>
    <submittedName>
        <fullName evidence="12">Nodal</fullName>
    </submittedName>
</protein>
<name>D9I025_CREFO</name>
<dbReference type="InterPro" id="IPR001111">
    <property type="entry name" value="TGF-b_propeptide"/>
</dbReference>
<dbReference type="Pfam" id="PF00019">
    <property type="entry name" value="TGF_beta"/>
    <property type="match status" value="1"/>
</dbReference>
<feature type="signal peptide" evidence="10">
    <location>
        <begin position="1"/>
        <end position="23"/>
    </location>
</feature>
<reference evidence="12" key="1">
    <citation type="submission" date="2010-03" db="EMBL/GenBank/DDBJ databases">
        <title>Differential Localization of mRNAs During Early Development in the Mollusc, Crepidula fornicata.</title>
        <authorList>
            <person name="Henry J.J."/>
            <person name="Perry K.J."/>
            <person name="Fukui L."/>
            <person name="Alvi N."/>
        </authorList>
    </citation>
    <scope>NUCLEOTIDE SEQUENCE</scope>
</reference>
<evidence type="ECO:0000259" key="11">
    <source>
        <dbReference type="PROSITE" id="PS51362"/>
    </source>
</evidence>
<feature type="compositionally biased region" description="Basic residues" evidence="9">
    <location>
        <begin position="318"/>
        <end position="330"/>
    </location>
</feature>
<feature type="domain" description="TGF-beta family profile" evidence="11">
    <location>
        <begin position="319"/>
        <end position="440"/>
    </location>
</feature>
<dbReference type="GO" id="GO:0005615">
    <property type="term" value="C:extracellular space"/>
    <property type="evidence" value="ECO:0007669"/>
    <property type="project" value="TreeGrafter"/>
</dbReference>
<feature type="non-terminal residue" evidence="12">
    <location>
        <position position="1"/>
    </location>
</feature>
<evidence type="ECO:0000256" key="2">
    <source>
        <dbReference type="ARBA" id="ARBA00006656"/>
    </source>
</evidence>
<evidence type="ECO:0000256" key="10">
    <source>
        <dbReference type="SAM" id="SignalP"/>
    </source>
</evidence>
<feature type="region of interest" description="Disordered" evidence="9">
    <location>
        <begin position="290"/>
        <end position="330"/>
    </location>
</feature>
<dbReference type="AlphaFoldDB" id="D9I025"/>
<dbReference type="GO" id="GO:0008083">
    <property type="term" value="F:growth factor activity"/>
    <property type="evidence" value="ECO:0007669"/>
    <property type="project" value="UniProtKB-KW"/>
</dbReference>
<gene>
    <name evidence="12" type="primary">nodal</name>
</gene>
<feature type="compositionally biased region" description="Basic and acidic residues" evidence="9">
    <location>
        <begin position="306"/>
        <end position="317"/>
    </location>
</feature>
<dbReference type="InterPro" id="IPR015615">
    <property type="entry name" value="TGF-beta-rel"/>
</dbReference>
<dbReference type="EMBL" id="HM040890">
    <property type="protein sequence ID" value="ADI48171.1"/>
    <property type="molecule type" value="mRNA"/>
</dbReference>
<evidence type="ECO:0000256" key="8">
    <source>
        <dbReference type="RuleBase" id="RU000354"/>
    </source>
</evidence>
<evidence type="ECO:0000256" key="6">
    <source>
        <dbReference type="ARBA" id="ARBA00023157"/>
    </source>
</evidence>
<dbReference type="PANTHER" id="PTHR11848:SF302">
    <property type="entry name" value="TGF-BETA FAMILY PROFILE DOMAIN-CONTAINING PROTEIN"/>
    <property type="match status" value="1"/>
</dbReference>
<evidence type="ECO:0000256" key="9">
    <source>
        <dbReference type="SAM" id="MobiDB-lite"/>
    </source>
</evidence>
<feature type="chain" id="PRO_5003125269" evidence="10">
    <location>
        <begin position="24"/>
        <end position="440"/>
    </location>
</feature>
<dbReference type="InterPro" id="IPR029034">
    <property type="entry name" value="Cystine-knot_cytokine"/>
</dbReference>
<dbReference type="SMART" id="SM00204">
    <property type="entry name" value="TGFB"/>
    <property type="match status" value="1"/>
</dbReference>
<evidence type="ECO:0000256" key="3">
    <source>
        <dbReference type="ARBA" id="ARBA00022525"/>
    </source>
</evidence>
<keyword evidence="4 10" id="KW-0732">Signal</keyword>
<dbReference type="SUPFAM" id="SSF57501">
    <property type="entry name" value="Cystine-knot cytokines"/>
    <property type="match status" value="1"/>
</dbReference>
<dbReference type="Gene3D" id="2.10.90.10">
    <property type="entry name" value="Cystine-knot cytokines"/>
    <property type="match status" value="1"/>
</dbReference>
<evidence type="ECO:0000256" key="1">
    <source>
        <dbReference type="ARBA" id="ARBA00004613"/>
    </source>
</evidence>
<keyword evidence="3" id="KW-0964">Secreted</keyword>
<sequence length="440" mass="51802">TRVLVGWWVLWMLACSPVGTITAFHPSDVLSGKQRGPVRFGAPRLSSVDMEKISKEEVNYHLYQNGRLDAWHQRKASTVFLVDLFNHLVRGHPVASHRRHSPARARMGSNAHLPFTDTIRSFSANEVTFSPKKKATVEFPMPFLPPNERLGSAELRFLRRTNTSKIRSKTRYKLPMTVIRGGRVMKRTVLRERAVRQREYHVFDVSRFLDTWINSYHGNITLQVRIPRKLESSIQLRNTSLTSLIALYLEDQDFLKNMYESYTTNKLKQQTLNSHEYTQVKNLSDLQISHTREKRHMRSQILDSPQQRDTRSRVKRDSSRRKSRHRKNKRWYRASKRAKCRMYNFKVDFDFIGWGQWIIQPKEFNSRFCYGKCPSPVESKYKPTNHAMLQTLMREKMPRLAPPTCCAPVRLKPLSMLYFEYDEIVVRHHDDMIADQCGCR</sequence>
<keyword evidence="6" id="KW-1015">Disulfide bond</keyword>
<dbReference type="PROSITE" id="PS51362">
    <property type="entry name" value="TGF_BETA_2"/>
    <property type="match status" value="1"/>
</dbReference>
<dbReference type="PANTHER" id="PTHR11848">
    <property type="entry name" value="TGF-BETA FAMILY"/>
    <property type="match status" value="1"/>
</dbReference>
<accession>D9I025</accession>
<evidence type="ECO:0000256" key="7">
    <source>
        <dbReference type="ARBA" id="ARBA00023180"/>
    </source>
</evidence>
<dbReference type="GO" id="GO:0005125">
    <property type="term" value="F:cytokine activity"/>
    <property type="evidence" value="ECO:0007669"/>
    <property type="project" value="TreeGrafter"/>
</dbReference>
<dbReference type="InterPro" id="IPR017948">
    <property type="entry name" value="TGFb_CS"/>
</dbReference>
<organism evidence="12">
    <name type="scientific">Crepidula fornicata</name>
    <name type="common">Slipper limpet</name>
    <name type="synonym">Patella fornicata</name>
    <dbReference type="NCBI Taxonomy" id="176853"/>
    <lineage>
        <taxon>Eukaryota</taxon>
        <taxon>Metazoa</taxon>
        <taxon>Spiralia</taxon>
        <taxon>Lophotrochozoa</taxon>
        <taxon>Mollusca</taxon>
        <taxon>Gastropoda</taxon>
        <taxon>Caenogastropoda</taxon>
        <taxon>Littorinimorpha</taxon>
        <taxon>Calyptraeoidea</taxon>
        <taxon>Calyptraeidae</taxon>
        <taxon>Crepidula</taxon>
    </lineage>
</organism>
<comment type="similarity">
    <text evidence="2 8">Belongs to the TGF-beta family.</text>
</comment>
<comment type="subcellular location">
    <subcellularLocation>
        <location evidence="1">Secreted</location>
    </subcellularLocation>
</comment>
<dbReference type="Pfam" id="PF00688">
    <property type="entry name" value="TGFb_propeptide"/>
    <property type="match status" value="1"/>
</dbReference>
<dbReference type="InterPro" id="IPR001839">
    <property type="entry name" value="TGF-b_C"/>
</dbReference>
<dbReference type="FunFam" id="2.10.90.10:FF:000001">
    <property type="entry name" value="Bone morphogenetic protein 4"/>
    <property type="match status" value="1"/>
</dbReference>
<evidence type="ECO:0000256" key="4">
    <source>
        <dbReference type="ARBA" id="ARBA00022729"/>
    </source>
</evidence>
<evidence type="ECO:0000256" key="5">
    <source>
        <dbReference type="ARBA" id="ARBA00023030"/>
    </source>
</evidence>
<evidence type="ECO:0000313" key="12">
    <source>
        <dbReference type="EMBL" id="ADI48171.1"/>
    </source>
</evidence>
<keyword evidence="5 8" id="KW-0339">Growth factor</keyword>
<keyword evidence="7" id="KW-0325">Glycoprotein</keyword>
<dbReference type="PROSITE" id="PS00250">
    <property type="entry name" value="TGF_BETA_1"/>
    <property type="match status" value="1"/>
</dbReference>